<dbReference type="InterPro" id="IPR017972">
    <property type="entry name" value="Cyt_P450_CS"/>
</dbReference>
<keyword evidence="6" id="KW-0560">Oxidoreductase</keyword>
<dbReference type="PANTHER" id="PTHR47582">
    <property type="entry name" value="P450, PUTATIVE (EUROFUNG)-RELATED"/>
    <property type="match status" value="1"/>
</dbReference>
<dbReference type="InterPro" id="IPR002403">
    <property type="entry name" value="Cyt_P450_E_grp-IV"/>
</dbReference>
<dbReference type="InterPro" id="IPR053007">
    <property type="entry name" value="CYP450_monoxygenase_sec-met"/>
</dbReference>
<protein>
    <submittedName>
        <fullName evidence="8">7-alpha-hydroxycholest-4-en-3-one 12-alpha-hydroxylase</fullName>
    </submittedName>
</protein>
<evidence type="ECO:0000256" key="6">
    <source>
        <dbReference type="RuleBase" id="RU000461"/>
    </source>
</evidence>
<dbReference type="InterPro" id="IPR036396">
    <property type="entry name" value="Cyt_P450_sf"/>
</dbReference>
<dbReference type="OrthoDB" id="1470350at2759"/>
<dbReference type="Gene3D" id="1.10.630.10">
    <property type="entry name" value="Cytochrome P450"/>
    <property type="match status" value="1"/>
</dbReference>
<dbReference type="GO" id="GO:0005506">
    <property type="term" value="F:iron ion binding"/>
    <property type="evidence" value="ECO:0007669"/>
    <property type="project" value="InterPro"/>
</dbReference>
<evidence type="ECO:0000313" key="9">
    <source>
        <dbReference type="Proteomes" id="UP000431533"/>
    </source>
</evidence>
<evidence type="ECO:0000256" key="5">
    <source>
        <dbReference type="PIRSR" id="PIRSR602403-1"/>
    </source>
</evidence>
<dbReference type="AlphaFoldDB" id="A0A8H8TYT4"/>
<keyword evidence="4 5" id="KW-0408">Iron</keyword>
<dbReference type="RefSeq" id="XP_031003009.1">
    <property type="nucleotide sequence ID" value="XM_031152089.1"/>
</dbReference>
<comment type="similarity">
    <text evidence="2 6">Belongs to the cytochrome P450 family.</text>
</comment>
<reference evidence="8 9" key="1">
    <citation type="submission" date="2018-05" db="EMBL/GenBank/DDBJ databases">
        <title>Genome sequencing and assembly of the regulated plant pathogen Lachnellula willkommii and related sister species for the development of diagnostic species identification markers.</title>
        <authorList>
            <person name="Giroux E."/>
            <person name="Bilodeau G."/>
        </authorList>
    </citation>
    <scope>NUCLEOTIDE SEQUENCE [LARGE SCALE GENOMIC DNA]</scope>
    <source>
        <strain evidence="8 9">CBS 185.66</strain>
    </source>
</reference>
<keyword evidence="7" id="KW-0812">Transmembrane</keyword>
<proteinExistence type="inferred from homology"/>
<dbReference type="SUPFAM" id="SSF48264">
    <property type="entry name" value="Cytochrome P450"/>
    <property type="match status" value="1"/>
</dbReference>
<evidence type="ECO:0000256" key="2">
    <source>
        <dbReference type="ARBA" id="ARBA00010617"/>
    </source>
</evidence>
<comment type="caution">
    <text evidence="8">The sequence shown here is derived from an EMBL/GenBank/DDBJ whole genome shotgun (WGS) entry which is preliminary data.</text>
</comment>
<dbReference type="PRINTS" id="PR00465">
    <property type="entry name" value="EP450IV"/>
</dbReference>
<evidence type="ECO:0000256" key="7">
    <source>
        <dbReference type="SAM" id="Phobius"/>
    </source>
</evidence>
<keyword evidence="5 6" id="KW-0349">Heme</keyword>
<dbReference type="GeneID" id="41987356"/>
<feature type="binding site" description="axial binding residue" evidence="5">
    <location>
        <position position="488"/>
    </location>
    <ligand>
        <name>heme</name>
        <dbReference type="ChEBI" id="CHEBI:30413"/>
    </ligand>
    <ligandPart>
        <name>Fe</name>
        <dbReference type="ChEBI" id="CHEBI:18248"/>
    </ligandPart>
</feature>
<keyword evidence="7" id="KW-0472">Membrane</keyword>
<dbReference type="PANTHER" id="PTHR47582:SF1">
    <property type="entry name" value="P450, PUTATIVE (EUROFUNG)-RELATED"/>
    <property type="match status" value="1"/>
</dbReference>
<organism evidence="8 9">
    <name type="scientific">Lachnellula hyalina</name>
    <dbReference type="NCBI Taxonomy" id="1316788"/>
    <lineage>
        <taxon>Eukaryota</taxon>
        <taxon>Fungi</taxon>
        <taxon>Dikarya</taxon>
        <taxon>Ascomycota</taxon>
        <taxon>Pezizomycotina</taxon>
        <taxon>Leotiomycetes</taxon>
        <taxon>Helotiales</taxon>
        <taxon>Lachnaceae</taxon>
        <taxon>Lachnellula</taxon>
    </lineage>
</organism>
<keyword evidence="7" id="KW-1133">Transmembrane helix</keyword>
<keyword evidence="6" id="KW-0503">Monooxygenase</keyword>
<gene>
    <name evidence="8" type="primary">CYP8B1_1</name>
    <name evidence="8" type="ORF">LHYA1_G007158</name>
</gene>
<evidence type="ECO:0000256" key="3">
    <source>
        <dbReference type="ARBA" id="ARBA00022723"/>
    </source>
</evidence>
<comment type="cofactor">
    <cofactor evidence="1 5">
        <name>heme</name>
        <dbReference type="ChEBI" id="CHEBI:30413"/>
    </cofactor>
</comment>
<dbReference type="EMBL" id="QGMH01000140">
    <property type="protein sequence ID" value="TVY24221.1"/>
    <property type="molecule type" value="Genomic_DNA"/>
</dbReference>
<accession>A0A8H8TYT4</accession>
<dbReference type="InterPro" id="IPR001128">
    <property type="entry name" value="Cyt_P450"/>
</dbReference>
<keyword evidence="9" id="KW-1185">Reference proteome</keyword>
<dbReference type="GO" id="GO:0004497">
    <property type="term" value="F:monooxygenase activity"/>
    <property type="evidence" value="ECO:0007669"/>
    <property type="project" value="UniProtKB-KW"/>
</dbReference>
<dbReference type="CDD" id="cd11040">
    <property type="entry name" value="CYP7_CYP8-like"/>
    <property type="match status" value="1"/>
</dbReference>
<feature type="transmembrane region" description="Helical" evidence="7">
    <location>
        <begin position="20"/>
        <end position="39"/>
    </location>
</feature>
<evidence type="ECO:0000256" key="4">
    <source>
        <dbReference type="ARBA" id="ARBA00023004"/>
    </source>
</evidence>
<dbReference type="Proteomes" id="UP000431533">
    <property type="component" value="Unassembled WGS sequence"/>
</dbReference>
<dbReference type="Pfam" id="PF00067">
    <property type="entry name" value="p450"/>
    <property type="match status" value="1"/>
</dbReference>
<name>A0A8H8TYT4_9HELO</name>
<dbReference type="GO" id="GO:0020037">
    <property type="term" value="F:heme binding"/>
    <property type="evidence" value="ECO:0007669"/>
    <property type="project" value="InterPro"/>
</dbReference>
<keyword evidence="3 5" id="KW-0479">Metal-binding</keyword>
<evidence type="ECO:0000313" key="8">
    <source>
        <dbReference type="EMBL" id="TVY24221.1"/>
    </source>
</evidence>
<sequence length="573" mass="63566">MDINDTTVATAIDLQYHNTSMLRPTILAILFSLSLAVVYRRGQRKSTSENREPPVLTSKIPLFGHLIGMLRWQVGYMQMLRYIETVAFNNSSKCPSWPAFTLRILSSRIYVICDPALIQAAYRNTKAFDFGTFVVESSERLFGISEAGMKIMRGETAPGYDPNGPPLNGNNGDSFLNDHHNFMIEILSPGPALRELKSEVLDRVAGSLDDLGRSGKVELYKWTREVLTIASAEAIYGPENPFSSDPKLVDALWDFESDATLLMLQLLPTFICPKAYHGRGALRAAFAKYYANHHDQSASRLIHSHLAICKKWGFSDSDIANFEISTLFLATTNTVPVSFWQLSYILSDASLLEEIRTEVEGIVERRKSAETGEEYAVLDITLFQSKCPLLLSTLHETLRFVGAATSVRSVISPTTLSTPSQPPYHLQSPAVIQLPSGITHSSSSIWGSDVNSFNPRRFLPSTKSALDKETRKKQAQGYLPFGGGKHLCPGRYFAITEVMSFVAAIVLGFDVQGFKVPERAFMKLGTAVRKPLGDAEVEVSRRKGWENVKWKFDTVGKGDVDFAALVGDIDVIE</sequence>
<dbReference type="GO" id="GO:0016705">
    <property type="term" value="F:oxidoreductase activity, acting on paired donors, with incorporation or reduction of molecular oxygen"/>
    <property type="evidence" value="ECO:0007669"/>
    <property type="project" value="InterPro"/>
</dbReference>
<dbReference type="PROSITE" id="PS00086">
    <property type="entry name" value="CYTOCHROME_P450"/>
    <property type="match status" value="1"/>
</dbReference>
<evidence type="ECO:0000256" key="1">
    <source>
        <dbReference type="ARBA" id="ARBA00001971"/>
    </source>
</evidence>